<dbReference type="Pfam" id="PF13442">
    <property type="entry name" value="Cytochrome_CBB3"/>
    <property type="match status" value="1"/>
</dbReference>
<evidence type="ECO:0000313" key="7">
    <source>
        <dbReference type="EMBL" id="TWT34138.1"/>
    </source>
</evidence>
<evidence type="ECO:0000256" key="5">
    <source>
        <dbReference type="SAM" id="Phobius"/>
    </source>
</evidence>
<keyword evidence="5" id="KW-0812">Transmembrane</keyword>
<feature type="transmembrane region" description="Helical" evidence="5">
    <location>
        <begin position="135"/>
        <end position="166"/>
    </location>
</feature>
<evidence type="ECO:0000256" key="1">
    <source>
        <dbReference type="ARBA" id="ARBA00022617"/>
    </source>
</evidence>
<feature type="transmembrane region" description="Helical" evidence="5">
    <location>
        <begin position="98"/>
        <end position="123"/>
    </location>
</feature>
<evidence type="ECO:0000256" key="3">
    <source>
        <dbReference type="ARBA" id="ARBA00023004"/>
    </source>
</evidence>
<gene>
    <name evidence="7" type="ORF">Enr8_15310</name>
</gene>
<dbReference type="PROSITE" id="PS51007">
    <property type="entry name" value="CYTC"/>
    <property type="match status" value="1"/>
</dbReference>
<keyword evidence="2 4" id="KW-0479">Metal-binding</keyword>
<accession>A0A5C5V6F8</accession>
<dbReference type="SUPFAM" id="SSF46626">
    <property type="entry name" value="Cytochrome c"/>
    <property type="match status" value="1"/>
</dbReference>
<evidence type="ECO:0000259" key="6">
    <source>
        <dbReference type="PROSITE" id="PS51007"/>
    </source>
</evidence>
<feature type="domain" description="Cytochrome c" evidence="6">
    <location>
        <begin position="364"/>
        <end position="441"/>
    </location>
</feature>
<dbReference type="GO" id="GO:0020037">
    <property type="term" value="F:heme binding"/>
    <property type="evidence" value="ECO:0007669"/>
    <property type="project" value="InterPro"/>
</dbReference>
<dbReference type="InterPro" id="IPR009056">
    <property type="entry name" value="Cyt_c-like_dom"/>
</dbReference>
<dbReference type="RefSeq" id="WP_146430099.1">
    <property type="nucleotide sequence ID" value="NZ_SJPF01000002.1"/>
</dbReference>
<keyword evidence="5" id="KW-0472">Membrane</keyword>
<sequence length="492" mass="55105">MDFPIFHLDGMGNRMLIAIIAIIHVMINHPLAVGIYPLITLLEWRGKKQNNEELDQFAKRITFVVFLITTSLGALTGVGIWLSTSLVAPFAIGSLIRVFFWGWFAEWLVFITEVILILIYYMTWDRWKEGRAKSWHIGVGVTLSIMSWATMAIIVAILGFMMSIGAWKEGSSLLTAVFNPIYLPQLAFRTTLALATAGLFTWFLIGLIPKSQQELRLQMTRLVSGWTLFWLPFWGLASWWYMSVVPEAMKGLIPLGMMTQKFITWQHAMLWASVGVISFIAVVAAAGLFKPKWVPRVALLAPFFLGIALLGHFERVREFIRKPYVIAGFMYSNGVRVDEVEFYRQNGILPYSTYSSVTKVTDDNKLVAGKDLFVISCSRCHTTAGMNGIDAKLTKLYGEQWDEAQMTAFVRGMHLSHPYMPPFPGTEQEAAALVAYLVDLHENPAVIEGAQEVGIPHPIGVAKPDQPTGRLDDGNVAAALPEILKQAERTLD</sequence>
<feature type="transmembrane region" description="Helical" evidence="5">
    <location>
        <begin position="63"/>
        <end position="92"/>
    </location>
</feature>
<reference evidence="7 8" key="1">
    <citation type="submission" date="2019-02" db="EMBL/GenBank/DDBJ databases">
        <title>Deep-cultivation of Planctomycetes and their phenomic and genomic characterization uncovers novel biology.</title>
        <authorList>
            <person name="Wiegand S."/>
            <person name="Jogler M."/>
            <person name="Boedeker C."/>
            <person name="Pinto D."/>
            <person name="Vollmers J."/>
            <person name="Rivas-Marin E."/>
            <person name="Kohn T."/>
            <person name="Peeters S.H."/>
            <person name="Heuer A."/>
            <person name="Rast P."/>
            <person name="Oberbeckmann S."/>
            <person name="Bunk B."/>
            <person name="Jeske O."/>
            <person name="Meyerdierks A."/>
            <person name="Storesund J.E."/>
            <person name="Kallscheuer N."/>
            <person name="Luecker S."/>
            <person name="Lage O.M."/>
            <person name="Pohl T."/>
            <person name="Merkel B.J."/>
            <person name="Hornburger P."/>
            <person name="Mueller R.-W."/>
            <person name="Bruemmer F."/>
            <person name="Labrenz M."/>
            <person name="Spormann A.M."/>
            <person name="Op Den Camp H."/>
            <person name="Overmann J."/>
            <person name="Amann R."/>
            <person name="Jetten M.S.M."/>
            <person name="Mascher T."/>
            <person name="Medema M.H."/>
            <person name="Devos D.P."/>
            <person name="Kaster A.-K."/>
            <person name="Ovreas L."/>
            <person name="Rohde M."/>
            <person name="Galperin M.Y."/>
            <person name="Jogler C."/>
        </authorList>
    </citation>
    <scope>NUCLEOTIDE SEQUENCE [LARGE SCALE GENOMIC DNA]</scope>
    <source>
        <strain evidence="7 8">Enr8</strain>
    </source>
</reference>
<proteinExistence type="predicted"/>
<dbReference type="AlphaFoldDB" id="A0A5C5V6F8"/>
<keyword evidence="1 4" id="KW-0349">Heme</keyword>
<feature type="transmembrane region" description="Helical" evidence="5">
    <location>
        <begin position="293"/>
        <end position="313"/>
    </location>
</feature>
<name>A0A5C5V6F8_9BACT</name>
<keyword evidence="5" id="KW-1133">Transmembrane helix</keyword>
<feature type="transmembrane region" description="Helical" evidence="5">
    <location>
        <begin position="262"/>
        <end position="286"/>
    </location>
</feature>
<keyword evidence="3 4" id="KW-0408">Iron</keyword>
<comment type="caution">
    <text evidence="7">The sequence shown here is derived from an EMBL/GenBank/DDBJ whole genome shotgun (WGS) entry which is preliminary data.</text>
</comment>
<dbReference type="GO" id="GO:0009055">
    <property type="term" value="F:electron transfer activity"/>
    <property type="evidence" value="ECO:0007669"/>
    <property type="project" value="InterPro"/>
</dbReference>
<dbReference type="GO" id="GO:0046872">
    <property type="term" value="F:metal ion binding"/>
    <property type="evidence" value="ECO:0007669"/>
    <property type="project" value="UniProtKB-KW"/>
</dbReference>
<feature type="transmembrane region" description="Helical" evidence="5">
    <location>
        <begin position="220"/>
        <end position="242"/>
    </location>
</feature>
<dbReference type="Gene3D" id="1.10.760.10">
    <property type="entry name" value="Cytochrome c-like domain"/>
    <property type="match status" value="1"/>
</dbReference>
<evidence type="ECO:0000256" key="2">
    <source>
        <dbReference type="ARBA" id="ARBA00022723"/>
    </source>
</evidence>
<feature type="transmembrane region" description="Helical" evidence="5">
    <location>
        <begin position="15"/>
        <end position="42"/>
    </location>
</feature>
<evidence type="ECO:0000256" key="4">
    <source>
        <dbReference type="PROSITE-ProRule" id="PRU00433"/>
    </source>
</evidence>
<dbReference type="Proteomes" id="UP000318878">
    <property type="component" value="Unassembled WGS sequence"/>
</dbReference>
<organism evidence="7 8">
    <name type="scientific">Blastopirellula retiformator</name>
    <dbReference type="NCBI Taxonomy" id="2527970"/>
    <lineage>
        <taxon>Bacteria</taxon>
        <taxon>Pseudomonadati</taxon>
        <taxon>Planctomycetota</taxon>
        <taxon>Planctomycetia</taxon>
        <taxon>Pirellulales</taxon>
        <taxon>Pirellulaceae</taxon>
        <taxon>Blastopirellula</taxon>
    </lineage>
</organism>
<dbReference type="OrthoDB" id="9795893at2"/>
<evidence type="ECO:0000313" key="8">
    <source>
        <dbReference type="Proteomes" id="UP000318878"/>
    </source>
</evidence>
<keyword evidence="8" id="KW-1185">Reference proteome</keyword>
<feature type="transmembrane region" description="Helical" evidence="5">
    <location>
        <begin position="186"/>
        <end position="208"/>
    </location>
</feature>
<protein>
    <recommendedName>
        <fullName evidence="6">Cytochrome c domain-containing protein</fullName>
    </recommendedName>
</protein>
<dbReference type="InterPro" id="IPR036909">
    <property type="entry name" value="Cyt_c-like_dom_sf"/>
</dbReference>
<dbReference type="EMBL" id="SJPF01000002">
    <property type="protein sequence ID" value="TWT34138.1"/>
    <property type="molecule type" value="Genomic_DNA"/>
</dbReference>